<dbReference type="SUPFAM" id="SSF47954">
    <property type="entry name" value="Cyclin-like"/>
    <property type="match status" value="1"/>
</dbReference>
<dbReference type="Pfam" id="PF00134">
    <property type="entry name" value="Cyclin_N"/>
    <property type="match status" value="1"/>
</dbReference>
<reference evidence="2 3" key="1">
    <citation type="journal article" date="2011" name="Proc. Natl. Acad. Sci. U.S.A.">
        <title>Evolutionary erosion of yeast sex chromosomes by mating-type switching accidents.</title>
        <authorList>
            <person name="Gordon J.L."/>
            <person name="Armisen D."/>
            <person name="Proux-Wera E."/>
            <person name="Oheigeartaigh S.S."/>
            <person name="Byrne K.P."/>
            <person name="Wolfe K.H."/>
        </authorList>
    </citation>
    <scope>NUCLEOTIDE SEQUENCE [LARGE SCALE GENOMIC DNA]</scope>
    <source>
        <strain evidence="3">ATCC 22294 / BCRC 22015 / CBS 2517 / CECT 1963 / NBRC 1671 / NRRL Y-8276</strain>
    </source>
</reference>
<dbReference type="HOGENOM" id="CLU_852756_0_0_1"/>
<dbReference type="AlphaFoldDB" id="H2AXB5"/>
<dbReference type="FunCoup" id="H2AXB5">
    <property type="interactions" value="39"/>
</dbReference>
<dbReference type="Proteomes" id="UP000005220">
    <property type="component" value="Chromosome 6"/>
</dbReference>
<dbReference type="OrthoDB" id="244495at2759"/>
<dbReference type="STRING" id="1071382.H2AXB5"/>
<gene>
    <name evidence="2" type="primary">KAFR0F04200</name>
    <name evidence="2" type="ORF">KAFR_0F04200</name>
</gene>
<dbReference type="InterPro" id="IPR013922">
    <property type="entry name" value="Cyclin_PHO80-like"/>
</dbReference>
<name>H2AXB5_KAZAF</name>
<dbReference type="GO" id="GO:0016538">
    <property type="term" value="F:cyclin-dependent protein serine/threonine kinase regulator activity"/>
    <property type="evidence" value="ECO:0007669"/>
    <property type="project" value="TreeGrafter"/>
</dbReference>
<evidence type="ECO:0000313" key="2">
    <source>
        <dbReference type="EMBL" id="CCF59015.1"/>
    </source>
</evidence>
<dbReference type="GO" id="GO:0019901">
    <property type="term" value="F:protein kinase binding"/>
    <property type="evidence" value="ECO:0007669"/>
    <property type="project" value="InterPro"/>
</dbReference>
<evidence type="ECO:0000313" key="3">
    <source>
        <dbReference type="Proteomes" id="UP000005220"/>
    </source>
</evidence>
<dbReference type="GeneID" id="13884482"/>
<proteinExistence type="predicted"/>
<keyword evidence="3" id="KW-1185">Reference proteome</keyword>
<dbReference type="RefSeq" id="XP_003958150.1">
    <property type="nucleotide sequence ID" value="XM_003958101.1"/>
</dbReference>
<organism evidence="2 3">
    <name type="scientific">Kazachstania africana (strain ATCC 22294 / BCRC 22015 / CBS 2517 / CECT 1963 / NBRC 1671 / NRRL Y-8276)</name>
    <name type="common">Yeast</name>
    <name type="synonym">Kluyveromyces africanus</name>
    <dbReference type="NCBI Taxonomy" id="1071382"/>
    <lineage>
        <taxon>Eukaryota</taxon>
        <taxon>Fungi</taxon>
        <taxon>Dikarya</taxon>
        <taxon>Ascomycota</taxon>
        <taxon>Saccharomycotina</taxon>
        <taxon>Saccharomycetes</taxon>
        <taxon>Saccharomycetales</taxon>
        <taxon>Saccharomycetaceae</taxon>
        <taxon>Kazachstania</taxon>
    </lineage>
</organism>
<feature type="domain" description="Cyclin N-terminal" evidence="1">
    <location>
        <begin position="146"/>
        <end position="238"/>
    </location>
</feature>
<dbReference type="InParanoid" id="H2AXB5"/>
<protein>
    <recommendedName>
        <fullName evidence="1">Cyclin N-terminal domain-containing protein</fullName>
    </recommendedName>
</protein>
<dbReference type="GO" id="GO:0000307">
    <property type="term" value="C:cyclin-dependent protein kinase holoenzyme complex"/>
    <property type="evidence" value="ECO:0007669"/>
    <property type="project" value="UniProtKB-ARBA"/>
</dbReference>
<dbReference type="PANTHER" id="PTHR15615">
    <property type="match status" value="1"/>
</dbReference>
<dbReference type="PANTHER" id="PTHR15615:SF27">
    <property type="entry name" value="PHO85 CYCLIN CLG1"/>
    <property type="match status" value="1"/>
</dbReference>
<dbReference type="KEGG" id="kaf:KAFR_0F04200"/>
<dbReference type="EMBL" id="HE650826">
    <property type="protein sequence ID" value="CCF59015.1"/>
    <property type="molecule type" value="Genomic_DNA"/>
</dbReference>
<evidence type="ECO:0000259" key="1">
    <source>
        <dbReference type="Pfam" id="PF00134"/>
    </source>
</evidence>
<dbReference type="Gene3D" id="1.10.472.10">
    <property type="entry name" value="Cyclin-like"/>
    <property type="match status" value="1"/>
</dbReference>
<dbReference type="GO" id="GO:0005634">
    <property type="term" value="C:nucleus"/>
    <property type="evidence" value="ECO:0007669"/>
    <property type="project" value="TreeGrafter"/>
</dbReference>
<accession>H2AXB5</accession>
<sequence length="326" mass="37079">MPPLVVPPHQYDYMVSNPIQLPPLSGNGNNYFYANANAVAPPPPHMGGTLAAPVVLQGCYMPPLLPQCNNNNGFYRDSVSLPPPGLLFNQPAPPQPMVQDNVNGGVSLDLNYDIDTMSAFIVHNVYVGFGIHSQNKDSYDLFLKGIKSVLNATRLPVSTIYYSLNYLSRYLTQNIMKNSNPGINVIYQNTIIAFILGNKFNDDKTFTNKSWSQATGMDLKLINEMERNWLSSFNYELNSTIFLYNDFIFSYDIFANERKIIGSPMISDCQTPIQSFHQNSTFPSSPCYYNYFNSPIQLNSNSKSRNNDFNYDYYHFDSQQQYYKVY</sequence>
<dbReference type="CDD" id="cd20557">
    <property type="entry name" value="CYCLIN_ScPCL1-like"/>
    <property type="match status" value="1"/>
</dbReference>
<dbReference type="InterPro" id="IPR036915">
    <property type="entry name" value="Cyclin-like_sf"/>
</dbReference>
<dbReference type="eggNOG" id="ENOG502RYK1">
    <property type="taxonomic scope" value="Eukaryota"/>
</dbReference>
<dbReference type="InterPro" id="IPR006671">
    <property type="entry name" value="Cyclin_N"/>
</dbReference>